<protein>
    <submittedName>
        <fullName evidence="2">FkbM family methyltransferase</fullName>
    </submittedName>
</protein>
<dbReference type="Gene3D" id="3.40.50.150">
    <property type="entry name" value="Vaccinia Virus protein VP39"/>
    <property type="match status" value="1"/>
</dbReference>
<keyword evidence="2" id="KW-0808">Transferase</keyword>
<dbReference type="Proteomes" id="UP000590740">
    <property type="component" value="Unassembled WGS sequence"/>
</dbReference>
<proteinExistence type="predicted"/>
<dbReference type="AlphaFoldDB" id="A0A7W8DIA9"/>
<dbReference type="GO" id="GO:0032259">
    <property type="term" value="P:methylation"/>
    <property type="evidence" value="ECO:0007669"/>
    <property type="project" value="UniProtKB-KW"/>
</dbReference>
<evidence type="ECO:0000259" key="1">
    <source>
        <dbReference type="Pfam" id="PF05050"/>
    </source>
</evidence>
<reference evidence="2 3" key="1">
    <citation type="submission" date="2020-08" db="EMBL/GenBank/DDBJ databases">
        <title>Genomic Encyclopedia of Type Strains, Phase IV (KMG-IV): sequencing the most valuable type-strain genomes for metagenomic binning, comparative biology and taxonomic classification.</title>
        <authorList>
            <person name="Goeker M."/>
        </authorList>
    </citation>
    <scope>NUCLEOTIDE SEQUENCE [LARGE SCALE GENOMIC DNA]</scope>
    <source>
        <strain evidence="2 3">DSM 12252</strain>
    </source>
</reference>
<evidence type="ECO:0000313" key="3">
    <source>
        <dbReference type="Proteomes" id="UP000590740"/>
    </source>
</evidence>
<keyword evidence="2" id="KW-0489">Methyltransferase</keyword>
<feature type="domain" description="Methyltransferase FkbM" evidence="1">
    <location>
        <begin position="94"/>
        <end position="247"/>
    </location>
</feature>
<name>A0A7W8DIA9_9BACT</name>
<dbReference type="PANTHER" id="PTHR34203">
    <property type="entry name" value="METHYLTRANSFERASE, FKBM FAMILY PROTEIN"/>
    <property type="match status" value="1"/>
</dbReference>
<comment type="caution">
    <text evidence="2">The sequence shown here is derived from an EMBL/GenBank/DDBJ whole genome shotgun (WGS) entry which is preliminary data.</text>
</comment>
<dbReference type="PANTHER" id="PTHR34203:SF15">
    <property type="entry name" value="SLL1173 PROTEIN"/>
    <property type="match status" value="1"/>
</dbReference>
<accession>A0A7W8DIA9</accession>
<dbReference type="InterPro" id="IPR029063">
    <property type="entry name" value="SAM-dependent_MTases_sf"/>
</dbReference>
<dbReference type="EMBL" id="JACHIG010000001">
    <property type="protein sequence ID" value="MBB5030979.1"/>
    <property type="molecule type" value="Genomic_DNA"/>
</dbReference>
<dbReference type="GO" id="GO:0008168">
    <property type="term" value="F:methyltransferase activity"/>
    <property type="evidence" value="ECO:0007669"/>
    <property type="project" value="UniProtKB-KW"/>
</dbReference>
<dbReference type="NCBIfam" id="TIGR01444">
    <property type="entry name" value="fkbM_fam"/>
    <property type="match status" value="1"/>
</dbReference>
<gene>
    <name evidence="2" type="ORF">HNQ65_000533</name>
</gene>
<dbReference type="SUPFAM" id="SSF53335">
    <property type="entry name" value="S-adenosyl-L-methionine-dependent methyltransferases"/>
    <property type="match status" value="1"/>
</dbReference>
<sequence length="318" mass="35592">MNPFSMISLPLNVRLERLLRRVPLLRRHARRIASWSFVPHVGAFRYGRDRVVEFNGRNSQFHALYDLQYQAGYELETCVLLFALLKGAGAFVDAGSNWGYFALFASALPAFAGKTFCYEPSPTTYADLRQCIAQAGLDQRVVARNLGLGAAAGRLSMVESDGLSGLARLSSNIDGALVQVTTLDDEAIAEVEVIKIDVEGMELPVLQGAEKTIREQRPWLIVENFLHHDSPDETLRPIRWMKDHGYEVLMPAACVKHGGTLVPHHYGSPPPAHAGDVDWNQMQFMRITEENRFMFPHQLNLLGCPQQRLSELPGRIIV</sequence>
<dbReference type="InterPro" id="IPR052514">
    <property type="entry name" value="SAM-dependent_MTase"/>
</dbReference>
<dbReference type="InterPro" id="IPR006342">
    <property type="entry name" value="FkbM_mtfrase"/>
</dbReference>
<evidence type="ECO:0000313" key="2">
    <source>
        <dbReference type="EMBL" id="MBB5030979.1"/>
    </source>
</evidence>
<dbReference type="Pfam" id="PF05050">
    <property type="entry name" value="Methyltransf_21"/>
    <property type="match status" value="1"/>
</dbReference>
<keyword evidence="3" id="KW-1185">Reference proteome</keyword>
<organism evidence="2 3">
    <name type="scientific">Prosthecobacter vanneervenii</name>
    <dbReference type="NCBI Taxonomy" id="48466"/>
    <lineage>
        <taxon>Bacteria</taxon>
        <taxon>Pseudomonadati</taxon>
        <taxon>Verrucomicrobiota</taxon>
        <taxon>Verrucomicrobiia</taxon>
        <taxon>Verrucomicrobiales</taxon>
        <taxon>Verrucomicrobiaceae</taxon>
        <taxon>Prosthecobacter</taxon>
    </lineage>
</organism>